<dbReference type="AlphaFoldDB" id="A0AAE3KYF4"/>
<dbReference type="InterPro" id="IPR036866">
    <property type="entry name" value="RibonucZ/Hydroxyglut_hydro"/>
</dbReference>
<accession>A0AAE3KYF4</accession>
<dbReference type="InterPro" id="IPR001279">
    <property type="entry name" value="Metallo-B-lactamas"/>
</dbReference>
<keyword evidence="3" id="KW-1185">Reference proteome</keyword>
<dbReference type="PANTHER" id="PTHR43694:SF1">
    <property type="entry name" value="RIBONUCLEASE J"/>
    <property type="match status" value="1"/>
</dbReference>
<sequence length="475" mass="54329">MVLISVLGGDGEIGGNKILLEHKGTRLFLDFGMSFNKNSQYFCEFLNPRKCSGLGDFFEFGLLPDIDGIYREDYLTHMGRPVEARSLDAVLLSHAHADHAQYIHFLRWDIPIYCTQATKIILGCVQETGSNTFSDLIDACESFKFYKNKNGGLSRVDRKKAEYIHERDYRVMIEGQRMSIGSMGVEMVPVDHSLPGACGFIIYTDEGNIVYTGDIRFHGSQGHLSRKFVERARKATPKWLLCEGTRMDSREKDSEEAVRRKISELIYQCEGMVFVEHPIRDIDRANSIFNAATENNRDFVVPMKLAYLIKSLDSHCPFCIDDVKILKPRKSWGLINKSGVAAEQVAQDYEKWEREFLAKENSVTCDDLNKSQKDYVISMSMWEIGQVADIKPINALWIKSSCEPFCEEMELDEKRKLSWLKHFGIRHEEAHASGHASGEEIKEMIREINPEILIPIHTEKPDLLKDIMQLNPALK</sequence>
<dbReference type="SMART" id="SM00849">
    <property type="entry name" value="Lactamase_B"/>
    <property type="match status" value="1"/>
</dbReference>
<feature type="domain" description="Metallo-beta-lactamase" evidence="1">
    <location>
        <begin position="14"/>
        <end position="270"/>
    </location>
</feature>
<dbReference type="CDD" id="cd07732">
    <property type="entry name" value="metallo-hydrolase-like_MBL-fold"/>
    <property type="match status" value="1"/>
</dbReference>
<organism evidence="2 3">
    <name type="scientific">Methanolobus chelungpuianus</name>
    <dbReference type="NCBI Taxonomy" id="502115"/>
    <lineage>
        <taxon>Archaea</taxon>
        <taxon>Methanobacteriati</taxon>
        <taxon>Methanobacteriota</taxon>
        <taxon>Stenosarchaea group</taxon>
        <taxon>Methanomicrobia</taxon>
        <taxon>Methanosarcinales</taxon>
        <taxon>Methanosarcinaceae</taxon>
        <taxon>Methanolobus</taxon>
    </lineage>
</organism>
<reference evidence="2 3" key="1">
    <citation type="journal article" date="2011" name="Appl. Environ. Microbiol.">
        <title>Methanogenic archaea isolated from Taiwan's Chelungpu fault.</title>
        <authorList>
            <person name="Wu S.Y."/>
            <person name="Lai M.C."/>
        </authorList>
    </citation>
    <scope>NUCLEOTIDE SEQUENCE [LARGE SCALE GENOMIC DNA]</scope>
    <source>
        <strain evidence="2 3">St545Mb</strain>
    </source>
</reference>
<dbReference type="SUPFAM" id="SSF56281">
    <property type="entry name" value="Metallo-hydrolase/oxidoreductase"/>
    <property type="match status" value="1"/>
</dbReference>
<dbReference type="EMBL" id="JTEO01000006">
    <property type="protein sequence ID" value="MCQ6963741.1"/>
    <property type="molecule type" value="Genomic_DNA"/>
</dbReference>
<proteinExistence type="predicted"/>
<comment type="caution">
    <text evidence="2">The sequence shown here is derived from an EMBL/GenBank/DDBJ whole genome shotgun (WGS) entry which is preliminary data.</text>
</comment>
<protein>
    <recommendedName>
        <fullName evidence="1">Metallo-beta-lactamase domain-containing protein</fullName>
    </recommendedName>
</protein>
<evidence type="ECO:0000313" key="2">
    <source>
        <dbReference type="EMBL" id="MCQ6963741.1"/>
    </source>
</evidence>
<dbReference type="Pfam" id="PF07521">
    <property type="entry name" value="RMMBL"/>
    <property type="match status" value="1"/>
</dbReference>
<dbReference type="Gene3D" id="3.60.15.10">
    <property type="entry name" value="Ribonuclease Z/Hydroxyacylglutathione hydrolase-like"/>
    <property type="match status" value="2"/>
</dbReference>
<evidence type="ECO:0000313" key="3">
    <source>
        <dbReference type="Proteomes" id="UP001206983"/>
    </source>
</evidence>
<dbReference type="Proteomes" id="UP001206983">
    <property type="component" value="Unassembled WGS sequence"/>
</dbReference>
<dbReference type="PANTHER" id="PTHR43694">
    <property type="entry name" value="RIBONUCLEASE J"/>
    <property type="match status" value="1"/>
</dbReference>
<dbReference type="InterPro" id="IPR011108">
    <property type="entry name" value="RMMBL"/>
</dbReference>
<dbReference type="Pfam" id="PF00753">
    <property type="entry name" value="Lactamase_B"/>
    <property type="match status" value="1"/>
</dbReference>
<evidence type="ECO:0000259" key="1">
    <source>
        <dbReference type="SMART" id="SM00849"/>
    </source>
</evidence>
<name>A0AAE3KYF4_9EURY</name>
<gene>
    <name evidence="2" type="ORF">PV02_11745</name>
</gene>